<feature type="compositionally biased region" description="Low complexity" evidence="1">
    <location>
        <begin position="117"/>
        <end position="128"/>
    </location>
</feature>
<evidence type="ECO:0000313" key="2">
    <source>
        <dbReference type="EMBL" id="KAH8986319.1"/>
    </source>
</evidence>
<evidence type="ECO:0000256" key="1">
    <source>
        <dbReference type="SAM" id="MobiDB-lite"/>
    </source>
</evidence>
<proteinExistence type="predicted"/>
<protein>
    <submittedName>
        <fullName evidence="2">Uncharacterized protein</fullName>
    </submittedName>
</protein>
<evidence type="ECO:0000313" key="3">
    <source>
        <dbReference type="Proteomes" id="UP001201163"/>
    </source>
</evidence>
<name>A0AAD4Q5M4_9AGAM</name>
<sequence>MSLDNINDPEGVKALLDTLRNSQAWAKAVESSGVAHPSTLPPQGVQPFDLLRVPAPGPVDASAPSITPSPPNLSHGIPSVADLLSQLQATQIPTSSSNTAQCSRTLDPPPAPRDHSNTPSTSNTSSGHTPPPQLDVRTLSFQQSLAHISRLGEDPDVVADLLKMKQEQDKLEKQLWDERVGIQKRYEKKVQVETTKAKLIGVDLSERERKSMSDAFQKELRKFDAERVLPAWGGLVRGQQARLEALKVPTMFVTNDPSDMEKQRLVVNVLEGILP</sequence>
<dbReference type="AlphaFoldDB" id="A0AAD4Q5M4"/>
<feature type="compositionally biased region" description="Polar residues" evidence="1">
    <location>
        <begin position="90"/>
        <end position="104"/>
    </location>
</feature>
<dbReference type="EMBL" id="JAKELL010000055">
    <property type="protein sequence ID" value="KAH8986319.1"/>
    <property type="molecule type" value="Genomic_DNA"/>
</dbReference>
<organism evidence="2 3">
    <name type="scientific">Lactarius akahatsu</name>
    <dbReference type="NCBI Taxonomy" id="416441"/>
    <lineage>
        <taxon>Eukaryota</taxon>
        <taxon>Fungi</taxon>
        <taxon>Dikarya</taxon>
        <taxon>Basidiomycota</taxon>
        <taxon>Agaricomycotina</taxon>
        <taxon>Agaricomycetes</taxon>
        <taxon>Russulales</taxon>
        <taxon>Russulaceae</taxon>
        <taxon>Lactarius</taxon>
    </lineage>
</organism>
<accession>A0AAD4Q5M4</accession>
<reference evidence="2" key="1">
    <citation type="submission" date="2022-01" db="EMBL/GenBank/DDBJ databases">
        <title>Comparative genomics reveals a dynamic genome evolution in the ectomycorrhizal milk-cap (Lactarius) mushrooms.</title>
        <authorList>
            <consortium name="DOE Joint Genome Institute"/>
            <person name="Lebreton A."/>
            <person name="Tang N."/>
            <person name="Kuo A."/>
            <person name="LaButti K."/>
            <person name="Drula E."/>
            <person name="Barry K."/>
            <person name="Clum A."/>
            <person name="Lipzen A."/>
            <person name="Mousain D."/>
            <person name="Ng V."/>
            <person name="Wang R."/>
            <person name="Wang X."/>
            <person name="Dai Y."/>
            <person name="Henrissat B."/>
            <person name="Grigoriev I.V."/>
            <person name="Guerin-Laguette A."/>
            <person name="Yu F."/>
            <person name="Martin F.M."/>
        </authorList>
    </citation>
    <scope>NUCLEOTIDE SEQUENCE</scope>
    <source>
        <strain evidence="2">QP</strain>
    </source>
</reference>
<keyword evidence="3" id="KW-1185">Reference proteome</keyword>
<feature type="region of interest" description="Disordered" evidence="1">
    <location>
        <begin position="90"/>
        <end position="135"/>
    </location>
</feature>
<dbReference type="Proteomes" id="UP001201163">
    <property type="component" value="Unassembled WGS sequence"/>
</dbReference>
<feature type="region of interest" description="Disordered" evidence="1">
    <location>
        <begin position="34"/>
        <end position="78"/>
    </location>
</feature>
<comment type="caution">
    <text evidence="2">The sequence shown here is derived from an EMBL/GenBank/DDBJ whole genome shotgun (WGS) entry which is preliminary data.</text>
</comment>
<gene>
    <name evidence="2" type="ORF">EDB92DRAFT_1949234</name>
</gene>